<comment type="caution">
    <text evidence="1">The sequence shown here is derived from an EMBL/GenBank/DDBJ whole genome shotgun (WGS) entry which is preliminary data.</text>
</comment>
<proteinExistence type="predicted"/>
<dbReference type="InterPro" id="IPR014910">
    <property type="entry name" value="YdhR"/>
</dbReference>
<dbReference type="Gene3D" id="3.30.70.100">
    <property type="match status" value="1"/>
</dbReference>
<dbReference type="PANTHER" id="PTHR39169">
    <property type="match status" value="1"/>
</dbReference>
<keyword evidence="1" id="KW-0560">Oxidoreductase</keyword>
<sequence length="99" mass="11157">MFILQVDFPYQGPWGEEMAAEMKTLAESIAQEPGLIWKFWTENQAAQEAGGIYYFATEQDAQNYLTMHTARLKSFGVPHVNGKIFAINTDLSKIDNAPL</sequence>
<organism evidence="1 2">
    <name type="scientific">Neisseria brasiliensis</name>
    <dbReference type="NCBI Taxonomy" id="2666100"/>
    <lineage>
        <taxon>Bacteria</taxon>
        <taxon>Pseudomonadati</taxon>
        <taxon>Pseudomonadota</taxon>
        <taxon>Betaproteobacteria</taxon>
        <taxon>Neisseriales</taxon>
        <taxon>Neisseriaceae</taxon>
        <taxon>Neisseria</taxon>
    </lineage>
</organism>
<accession>A0A5Q3RYN7</accession>
<dbReference type="InterPro" id="IPR011008">
    <property type="entry name" value="Dimeric_a/b-barrel"/>
</dbReference>
<dbReference type="AlphaFoldDB" id="A0A5Q3RYN7"/>
<dbReference type="RefSeq" id="WP_095501734.1">
    <property type="nucleotide sequence ID" value="NZ_CP046027.1"/>
</dbReference>
<evidence type="ECO:0000313" key="2">
    <source>
        <dbReference type="Proteomes" id="UP000486297"/>
    </source>
</evidence>
<protein>
    <submittedName>
        <fullName evidence="1">Monooxygenase</fullName>
    </submittedName>
</protein>
<dbReference type="Proteomes" id="UP000486297">
    <property type="component" value="Unassembled WGS sequence"/>
</dbReference>
<gene>
    <name evidence="1" type="ORF">GJU80_05365</name>
</gene>
<dbReference type="NCBIfam" id="NF008333">
    <property type="entry name" value="PRK11118.1"/>
    <property type="match status" value="1"/>
</dbReference>
<keyword evidence="2" id="KW-1185">Reference proteome</keyword>
<dbReference type="GO" id="GO:0004497">
    <property type="term" value="F:monooxygenase activity"/>
    <property type="evidence" value="ECO:0007669"/>
    <property type="project" value="UniProtKB-KW"/>
</dbReference>
<evidence type="ECO:0000313" key="1">
    <source>
        <dbReference type="EMBL" id="MRN37927.1"/>
    </source>
</evidence>
<name>A0A5Q3RYN7_9NEIS</name>
<keyword evidence="1" id="KW-0503">Monooxygenase</keyword>
<reference evidence="1" key="1">
    <citation type="journal article" name="Emerg. Infect. Dis.">
        <title>Two cases of a newly characterized neisseria species.</title>
        <authorList>
            <person name="Mustapha M."/>
            <person name="Lemos A.P.S."/>
            <person name="Harrison L.H."/>
            <person name="Vantyne D."/>
            <person name="Sacchi C.T."/>
        </authorList>
    </citation>
    <scope>NUCLEOTIDE SEQUENCE</scope>
    <source>
        <strain evidence="1">N.95.16</strain>
    </source>
</reference>
<dbReference type="PANTHER" id="PTHR39169:SF1">
    <property type="entry name" value="MONOOXYGENASE YDHR-RELATED"/>
    <property type="match status" value="1"/>
</dbReference>
<dbReference type="EMBL" id="WJXO01000001">
    <property type="protein sequence ID" value="MRN37927.1"/>
    <property type="molecule type" value="Genomic_DNA"/>
</dbReference>
<dbReference type="Pfam" id="PF08803">
    <property type="entry name" value="ydhR"/>
    <property type="match status" value="1"/>
</dbReference>
<dbReference type="SUPFAM" id="SSF54909">
    <property type="entry name" value="Dimeric alpha+beta barrel"/>
    <property type="match status" value="1"/>
</dbReference>